<evidence type="ECO:0000313" key="2">
    <source>
        <dbReference type="Proteomes" id="UP000478571"/>
    </source>
</evidence>
<reference evidence="1 2" key="1">
    <citation type="submission" date="2020-01" db="EMBL/GenBank/DDBJ databases">
        <title>Draft Genome Sequence of Vibrio sp. strain OCN044, Isolated from a Healthy Coral at Palmyra Atoll.</title>
        <authorList>
            <person name="Videau P."/>
            <person name="Loughran R."/>
            <person name="Esquivel A."/>
            <person name="Deadmond M."/>
            <person name="Paddock B.E."/>
            <person name="Saw J.H."/>
            <person name="Ushijima B."/>
        </authorList>
    </citation>
    <scope>NUCLEOTIDE SEQUENCE [LARGE SCALE GENOMIC DNA]</scope>
    <source>
        <strain evidence="1 2">OCN044</strain>
    </source>
</reference>
<proteinExistence type="predicted"/>
<protein>
    <submittedName>
        <fullName evidence="1">Uncharacterized protein</fullName>
    </submittedName>
</protein>
<accession>A0A6L8LZX8</accession>
<comment type="caution">
    <text evidence="1">The sequence shown here is derived from an EMBL/GenBank/DDBJ whole genome shotgun (WGS) entry which is preliminary data.</text>
</comment>
<dbReference type="AlphaFoldDB" id="A0A6L8LZX8"/>
<keyword evidence="2" id="KW-1185">Reference proteome</keyword>
<name>A0A6L8LZX8_9VIBR</name>
<dbReference type="EMBL" id="WWEU01000017">
    <property type="protein sequence ID" value="MYM61637.1"/>
    <property type="molecule type" value="Genomic_DNA"/>
</dbReference>
<dbReference type="Proteomes" id="UP000478571">
    <property type="component" value="Unassembled WGS sequence"/>
</dbReference>
<gene>
    <name evidence="1" type="ORF">GTG28_20765</name>
</gene>
<sequence>MKAPDIFKMEDFETKRAKFLSFAREEAKKEKDFVFAQELVDTLENPSEALSWWTDLVIRWTQENERENNYKALQQFAQTATEDEAIDLICLRYDVKRQVIQEEDKNAVPPKPLIMESNESMLLRYALAPHGLSTTGTRMGYKFHSLNVGHRPHITVESISETEIVMRFKFSTELQHLRPKDAEARTPEKNSGKIDNYILGWANDGTPSGELIDAVHHYITRPDIAQETDDVTTKAAKIKRYKIRLRVTEHNEPTKLIDRPNFEKALRQYAKDNHRLGHDVLCSVLDQIAHNHKARTVEILEPTANVDCDWNEAAFCESVEVIYDE</sequence>
<organism evidence="1 2">
    <name type="scientific">Vibrio tetraodonis subsp. pristinus</name>
    <dbReference type="NCBI Taxonomy" id="2695891"/>
    <lineage>
        <taxon>Bacteria</taxon>
        <taxon>Pseudomonadati</taxon>
        <taxon>Pseudomonadota</taxon>
        <taxon>Gammaproteobacteria</taxon>
        <taxon>Vibrionales</taxon>
        <taxon>Vibrionaceae</taxon>
        <taxon>Vibrio</taxon>
    </lineage>
</organism>
<dbReference type="RefSeq" id="WP_160933182.1">
    <property type="nucleotide sequence ID" value="NZ_WWEU01000017.1"/>
</dbReference>
<evidence type="ECO:0000313" key="1">
    <source>
        <dbReference type="EMBL" id="MYM61637.1"/>
    </source>
</evidence>